<keyword evidence="3" id="KW-0805">Transcription regulation</keyword>
<evidence type="ECO:0000313" key="8">
    <source>
        <dbReference type="Proteomes" id="UP000193427"/>
    </source>
</evidence>
<feature type="region of interest" description="Disordered" evidence="6">
    <location>
        <begin position="133"/>
        <end position="154"/>
    </location>
</feature>
<dbReference type="EMBL" id="CP015118">
    <property type="protein sequence ID" value="ARN22954.1"/>
    <property type="molecule type" value="Genomic_DNA"/>
</dbReference>
<proteinExistence type="predicted"/>
<keyword evidence="5" id="KW-0804">Transcription</keyword>
<organism evidence="7 8">
    <name type="scientific">Piscinibacter gummiphilus</name>
    <dbReference type="NCBI Taxonomy" id="946333"/>
    <lineage>
        <taxon>Bacteria</taxon>
        <taxon>Pseudomonadati</taxon>
        <taxon>Pseudomonadota</taxon>
        <taxon>Betaproteobacteria</taxon>
        <taxon>Burkholderiales</taxon>
        <taxon>Sphaerotilaceae</taxon>
        <taxon>Piscinibacter</taxon>
    </lineage>
</organism>
<dbReference type="InterPro" id="IPR001789">
    <property type="entry name" value="Sig_transdc_resp-reg_receiver"/>
</dbReference>
<dbReference type="OrthoDB" id="9179585at2"/>
<dbReference type="SMART" id="SM00448">
    <property type="entry name" value="REC"/>
    <property type="match status" value="1"/>
</dbReference>
<evidence type="ECO:0000256" key="5">
    <source>
        <dbReference type="ARBA" id="ARBA00023163"/>
    </source>
</evidence>
<accession>A0A1W6LF94</accession>
<dbReference type="SUPFAM" id="SSF52172">
    <property type="entry name" value="CheY-like"/>
    <property type="match status" value="1"/>
</dbReference>
<evidence type="ECO:0000256" key="3">
    <source>
        <dbReference type="ARBA" id="ARBA00023015"/>
    </source>
</evidence>
<dbReference type="KEGG" id="rgu:A4W93_25265"/>
<dbReference type="PROSITE" id="PS50110">
    <property type="entry name" value="RESPONSE_REGULATORY"/>
    <property type="match status" value="1"/>
</dbReference>
<dbReference type="InterPro" id="IPR039420">
    <property type="entry name" value="WalR-like"/>
</dbReference>
<keyword evidence="2" id="KW-0902">Two-component regulatory system</keyword>
<dbReference type="GO" id="GO:0005829">
    <property type="term" value="C:cytosol"/>
    <property type="evidence" value="ECO:0007669"/>
    <property type="project" value="TreeGrafter"/>
</dbReference>
<dbReference type="GO" id="GO:0032993">
    <property type="term" value="C:protein-DNA complex"/>
    <property type="evidence" value="ECO:0007669"/>
    <property type="project" value="TreeGrafter"/>
</dbReference>
<dbReference type="PANTHER" id="PTHR48111">
    <property type="entry name" value="REGULATOR OF RPOS"/>
    <property type="match status" value="1"/>
</dbReference>
<dbReference type="InterPro" id="IPR011006">
    <property type="entry name" value="CheY-like_superfamily"/>
</dbReference>
<dbReference type="AlphaFoldDB" id="A0A1W6LF94"/>
<sequence>MNETVDGMQDVKGKVLYIEDQEINQVLMEAQLSDLPGITLIQATTGADGVRLVRSEHPDLVLLDMHLPDFGGLEVVRELMIEISSGLKVALLTADNLSMDIIKAMSLGAYEYWVKPVDRAHLMAGLRRALGGPHADPRHRLPGRELGVDGGEKH</sequence>
<evidence type="ECO:0000256" key="6">
    <source>
        <dbReference type="SAM" id="MobiDB-lite"/>
    </source>
</evidence>
<dbReference type="GO" id="GO:0000156">
    <property type="term" value="F:phosphorelay response regulator activity"/>
    <property type="evidence" value="ECO:0007669"/>
    <property type="project" value="TreeGrafter"/>
</dbReference>
<dbReference type="STRING" id="946333.A4W93_25265"/>
<feature type="compositionally biased region" description="Basic and acidic residues" evidence="6">
    <location>
        <begin position="135"/>
        <end position="154"/>
    </location>
</feature>
<evidence type="ECO:0000256" key="4">
    <source>
        <dbReference type="ARBA" id="ARBA00023125"/>
    </source>
</evidence>
<dbReference type="GO" id="GO:0000976">
    <property type="term" value="F:transcription cis-regulatory region binding"/>
    <property type="evidence" value="ECO:0007669"/>
    <property type="project" value="TreeGrafter"/>
</dbReference>
<keyword evidence="4" id="KW-0238">DNA-binding</keyword>
<evidence type="ECO:0000313" key="7">
    <source>
        <dbReference type="EMBL" id="ARN22954.1"/>
    </source>
</evidence>
<dbReference type="RefSeq" id="WP_085753267.1">
    <property type="nucleotide sequence ID" value="NZ_BSPR01000015.1"/>
</dbReference>
<keyword evidence="1" id="KW-0597">Phosphoprotein</keyword>
<reference evidence="7 8" key="1">
    <citation type="submission" date="2016-04" db="EMBL/GenBank/DDBJ databases">
        <title>Complete genome sequence of natural rubber-degrading, novel Gram-negative bacterium, Rhizobacter gummiphilus strain NS21.</title>
        <authorList>
            <person name="Tabata M."/>
            <person name="Kasai D."/>
            <person name="Fukuda M."/>
        </authorList>
    </citation>
    <scope>NUCLEOTIDE SEQUENCE [LARGE SCALE GENOMIC DNA]</scope>
    <source>
        <strain evidence="7 8">NS21</strain>
    </source>
</reference>
<evidence type="ECO:0000256" key="2">
    <source>
        <dbReference type="ARBA" id="ARBA00023012"/>
    </source>
</evidence>
<dbReference type="PANTHER" id="PTHR48111:SF1">
    <property type="entry name" value="TWO-COMPONENT RESPONSE REGULATOR ORR33"/>
    <property type="match status" value="1"/>
</dbReference>
<dbReference type="GO" id="GO:0006355">
    <property type="term" value="P:regulation of DNA-templated transcription"/>
    <property type="evidence" value="ECO:0007669"/>
    <property type="project" value="TreeGrafter"/>
</dbReference>
<keyword evidence="8" id="KW-1185">Reference proteome</keyword>
<dbReference type="CDD" id="cd00156">
    <property type="entry name" value="REC"/>
    <property type="match status" value="1"/>
</dbReference>
<dbReference type="Pfam" id="PF00072">
    <property type="entry name" value="Response_reg"/>
    <property type="match status" value="1"/>
</dbReference>
<name>A0A1W6LF94_9BURK</name>
<gene>
    <name evidence="7" type="ORF">A4W93_25265</name>
</gene>
<evidence type="ECO:0000256" key="1">
    <source>
        <dbReference type="ARBA" id="ARBA00022553"/>
    </source>
</evidence>
<dbReference type="Gene3D" id="3.40.50.2300">
    <property type="match status" value="1"/>
</dbReference>
<protein>
    <submittedName>
        <fullName evidence="7">Uncharacterized protein</fullName>
    </submittedName>
</protein>
<dbReference type="Proteomes" id="UP000193427">
    <property type="component" value="Chromosome"/>
</dbReference>